<evidence type="ECO:0000313" key="2">
    <source>
        <dbReference type="Proteomes" id="UP000886520"/>
    </source>
</evidence>
<gene>
    <name evidence="1" type="ORF">GOP47_0009049</name>
</gene>
<dbReference type="EMBL" id="JABFUD020000008">
    <property type="protein sequence ID" value="KAI5076984.1"/>
    <property type="molecule type" value="Genomic_DNA"/>
</dbReference>
<dbReference type="AlphaFoldDB" id="A0A9D4UZR7"/>
<reference evidence="1" key="1">
    <citation type="submission" date="2021-01" db="EMBL/GenBank/DDBJ databases">
        <title>Adiantum capillus-veneris genome.</title>
        <authorList>
            <person name="Fang Y."/>
            <person name="Liao Q."/>
        </authorList>
    </citation>
    <scope>NUCLEOTIDE SEQUENCE</scope>
    <source>
        <strain evidence="1">H3</strain>
        <tissue evidence="1">Leaf</tissue>
    </source>
</reference>
<sequence>MLDLLPLIWCMKHAVSKSVYDTMGDAMCWAYFLGRVFCLDIKIAIELFFYESLLKPQKWLSFYRTSAKAFHLSNSTEVEEPRWSKSLMYGRSSLVVGLFILTLLGEPTCGHLA</sequence>
<proteinExistence type="predicted"/>
<comment type="caution">
    <text evidence="1">The sequence shown here is derived from an EMBL/GenBank/DDBJ whole genome shotgun (WGS) entry which is preliminary data.</text>
</comment>
<accession>A0A9D4UZR7</accession>
<evidence type="ECO:0000313" key="1">
    <source>
        <dbReference type="EMBL" id="KAI5076984.1"/>
    </source>
</evidence>
<dbReference type="Proteomes" id="UP000886520">
    <property type="component" value="Chromosome 8"/>
</dbReference>
<keyword evidence="2" id="KW-1185">Reference proteome</keyword>
<protein>
    <submittedName>
        <fullName evidence="1">Uncharacterized protein</fullName>
    </submittedName>
</protein>
<name>A0A9D4UZR7_ADICA</name>
<organism evidence="1 2">
    <name type="scientific">Adiantum capillus-veneris</name>
    <name type="common">Maidenhair fern</name>
    <dbReference type="NCBI Taxonomy" id="13818"/>
    <lineage>
        <taxon>Eukaryota</taxon>
        <taxon>Viridiplantae</taxon>
        <taxon>Streptophyta</taxon>
        <taxon>Embryophyta</taxon>
        <taxon>Tracheophyta</taxon>
        <taxon>Polypodiopsida</taxon>
        <taxon>Polypodiidae</taxon>
        <taxon>Polypodiales</taxon>
        <taxon>Pteridineae</taxon>
        <taxon>Pteridaceae</taxon>
        <taxon>Vittarioideae</taxon>
        <taxon>Adiantum</taxon>
    </lineage>
</organism>